<sequence>MYGKSLVRLTKAYRAAEQYADLMGQSAHPFGRHFCRQASMDVPDRKRQLF</sequence>
<proteinExistence type="predicted"/>
<keyword evidence="2" id="KW-1185">Reference proteome</keyword>
<accession>A0ABW4JBS8</accession>
<evidence type="ECO:0000313" key="2">
    <source>
        <dbReference type="Proteomes" id="UP001597079"/>
    </source>
</evidence>
<reference evidence="2" key="1">
    <citation type="journal article" date="2019" name="Int. J. Syst. Evol. Microbiol.">
        <title>The Global Catalogue of Microorganisms (GCM) 10K type strain sequencing project: providing services to taxonomists for standard genome sequencing and annotation.</title>
        <authorList>
            <consortium name="The Broad Institute Genomics Platform"/>
            <consortium name="The Broad Institute Genome Sequencing Center for Infectious Disease"/>
            <person name="Wu L."/>
            <person name="Ma J."/>
        </authorList>
    </citation>
    <scope>NUCLEOTIDE SEQUENCE [LARGE SCALE GENOMIC DNA]</scope>
    <source>
        <strain evidence="2">CGMCC 1.12286</strain>
    </source>
</reference>
<dbReference type="RefSeq" id="WP_377940715.1">
    <property type="nucleotide sequence ID" value="NZ_JBHUCX010000004.1"/>
</dbReference>
<comment type="caution">
    <text evidence="1">The sequence shown here is derived from an EMBL/GenBank/DDBJ whole genome shotgun (WGS) entry which is preliminary data.</text>
</comment>
<dbReference type="EMBL" id="JBHUCX010000004">
    <property type="protein sequence ID" value="MFD1673348.1"/>
    <property type="molecule type" value="Genomic_DNA"/>
</dbReference>
<evidence type="ECO:0000313" key="1">
    <source>
        <dbReference type="EMBL" id="MFD1673348.1"/>
    </source>
</evidence>
<protein>
    <submittedName>
        <fullName evidence="1">Uncharacterized protein</fullName>
    </submittedName>
</protein>
<name>A0ABW4JBS8_9BACL</name>
<organism evidence="1 2">
    <name type="scientific">Alicyclobacillus fodiniaquatilis</name>
    <dbReference type="NCBI Taxonomy" id="1661150"/>
    <lineage>
        <taxon>Bacteria</taxon>
        <taxon>Bacillati</taxon>
        <taxon>Bacillota</taxon>
        <taxon>Bacilli</taxon>
        <taxon>Bacillales</taxon>
        <taxon>Alicyclobacillaceae</taxon>
        <taxon>Alicyclobacillus</taxon>
    </lineage>
</organism>
<gene>
    <name evidence="1" type="ORF">ACFSB2_01245</name>
</gene>
<dbReference type="Proteomes" id="UP001597079">
    <property type="component" value="Unassembled WGS sequence"/>
</dbReference>